<evidence type="ECO:0000256" key="1">
    <source>
        <dbReference type="SAM" id="MobiDB-lite"/>
    </source>
</evidence>
<evidence type="ECO:0000313" key="3">
    <source>
        <dbReference type="EMBL" id="ABC32173.1"/>
    </source>
</evidence>
<evidence type="ECO:0000259" key="2">
    <source>
        <dbReference type="Pfam" id="PF14096"/>
    </source>
</evidence>
<keyword evidence="4" id="KW-1185">Reference proteome</keyword>
<dbReference type="Pfam" id="PF14096">
    <property type="entry name" value="DUF4274"/>
    <property type="match status" value="1"/>
</dbReference>
<reference evidence="3 4" key="1">
    <citation type="journal article" date="2005" name="Nucleic Acids Res.">
        <title>Genomic blueprint of Hahella chejuensis, a marine microbe producing an algicidal agent.</title>
        <authorList>
            <person name="Jeong H."/>
            <person name="Yim J.H."/>
            <person name="Lee C."/>
            <person name="Choi S.-H."/>
            <person name="Park Y.K."/>
            <person name="Yoon S.H."/>
            <person name="Hur C.-G."/>
            <person name="Kang H.-Y."/>
            <person name="Kim D."/>
            <person name="Lee H.H."/>
            <person name="Park K.H."/>
            <person name="Park S.-H."/>
            <person name="Park H.-S."/>
            <person name="Lee H.K."/>
            <person name="Oh T.K."/>
            <person name="Kim J.F."/>
        </authorList>
    </citation>
    <scope>NUCLEOTIDE SEQUENCE [LARGE SCALE GENOMIC DNA]</scope>
    <source>
        <strain evidence="3 4">KCTC 2396</strain>
    </source>
</reference>
<dbReference type="HOGENOM" id="CLU_1842312_0_0_6"/>
<dbReference type="Proteomes" id="UP000000238">
    <property type="component" value="Chromosome"/>
</dbReference>
<dbReference type="OrthoDB" id="269804at2"/>
<dbReference type="RefSeq" id="WP_011399236.1">
    <property type="nucleotide sequence ID" value="NC_007645.1"/>
</dbReference>
<organism evidence="3 4">
    <name type="scientific">Hahella chejuensis (strain KCTC 2396)</name>
    <dbReference type="NCBI Taxonomy" id="349521"/>
    <lineage>
        <taxon>Bacteria</taxon>
        <taxon>Pseudomonadati</taxon>
        <taxon>Pseudomonadota</taxon>
        <taxon>Gammaproteobacteria</taxon>
        <taxon>Oceanospirillales</taxon>
        <taxon>Hahellaceae</taxon>
        <taxon>Hahella</taxon>
    </lineage>
</organism>
<accession>Q2SB01</accession>
<dbReference type="EMBL" id="CP000155">
    <property type="protein sequence ID" value="ABC32173.1"/>
    <property type="molecule type" value="Genomic_DNA"/>
</dbReference>
<gene>
    <name evidence="3" type="ordered locus">HCH_05511</name>
</gene>
<dbReference type="KEGG" id="hch:HCH_05511"/>
<feature type="domain" description="DUF4274" evidence="2">
    <location>
        <begin position="49"/>
        <end position="103"/>
    </location>
</feature>
<evidence type="ECO:0000313" key="4">
    <source>
        <dbReference type="Proteomes" id="UP000000238"/>
    </source>
</evidence>
<name>Q2SB01_HAHCH</name>
<dbReference type="InterPro" id="IPR025369">
    <property type="entry name" value="DUF4274"/>
</dbReference>
<protein>
    <recommendedName>
        <fullName evidence="2">DUF4274 domain-containing protein</fullName>
    </recommendedName>
</protein>
<feature type="compositionally biased region" description="Basic and acidic residues" evidence="1">
    <location>
        <begin position="124"/>
        <end position="139"/>
    </location>
</feature>
<proteinExistence type="predicted"/>
<dbReference type="AlphaFoldDB" id="Q2SB01"/>
<dbReference type="STRING" id="349521.HCH_05511"/>
<sequence>MAAEILRDEFGIDIVELIRLHTQPCYGLQGRLDEIDWDTEEELGYRKLARLIKDEKLDRGSALQIYWGFAPDYFTQYASEKNIDDSHQKKAFKLMKAIEKRLLNNDFATNLIPYQPPQESAEPEGSKWRIPDELKAANL</sequence>
<feature type="region of interest" description="Disordered" evidence="1">
    <location>
        <begin position="113"/>
        <end position="139"/>
    </location>
</feature>